<evidence type="ECO:0000256" key="11">
    <source>
        <dbReference type="ARBA" id="ARBA00023004"/>
    </source>
</evidence>
<dbReference type="Pfam" id="PF00633">
    <property type="entry name" value="HHH"/>
    <property type="match status" value="1"/>
</dbReference>
<dbReference type="GO" id="GO:0005634">
    <property type="term" value="C:nucleus"/>
    <property type="evidence" value="ECO:0007669"/>
    <property type="project" value="UniProtKB-SubCell"/>
</dbReference>
<keyword evidence="10" id="KW-0378">Hydrolase</keyword>
<dbReference type="InterPro" id="IPR000445">
    <property type="entry name" value="HhH_motif"/>
</dbReference>
<keyword evidence="14" id="KW-0234">DNA repair</keyword>
<keyword evidence="9 18" id="KW-0227">DNA damage</keyword>
<dbReference type="InterPro" id="IPR044298">
    <property type="entry name" value="MIG/MutY"/>
</dbReference>
<dbReference type="STRING" id="75743.A0A401PNG5"/>
<evidence type="ECO:0000256" key="16">
    <source>
        <dbReference type="ARBA" id="ARBA00023295"/>
    </source>
</evidence>
<dbReference type="EC" id="3.2.2.31" evidence="5 18"/>
<dbReference type="InterPro" id="IPR011257">
    <property type="entry name" value="DNA_glycosylase"/>
</dbReference>
<dbReference type="AlphaFoldDB" id="A0A401PNG5"/>
<dbReference type="PANTHER" id="PTHR42944:SF1">
    <property type="entry name" value="ADENINE DNA GLYCOSYLASE"/>
    <property type="match status" value="1"/>
</dbReference>
<evidence type="ECO:0000256" key="10">
    <source>
        <dbReference type="ARBA" id="ARBA00022801"/>
    </source>
</evidence>
<evidence type="ECO:0000256" key="9">
    <source>
        <dbReference type="ARBA" id="ARBA00022763"/>
    </source>
</evidence>
<comment type="function">
    <text evidence="17">Involved in oxidative DNA damage repair. Initiates repair of A*oxoG to C*G by removing the inappropriately paired adenine base from the DNA backbone. Possesses both adenine and 2-OH-A DNA glycosylase activities.</text>
</comment>
<comment type="similarity">
    <text evidence="4 18">Belongs to the Nth/MutY family.</text>
</comment>
<evidence type="ECO:0000259" key="20">
    <source>
        <dbReference type="PROSITE" id="PS51462"/>
    </source>
</evidence>
<keyword evidence="11 18" id="KW-0408">Iron</keyword>
<evidence type="ECO:0000256" key="12">
    <source>
        <dbReference type="ARBA" id="ARBA00023014"/>
    </source>
</evidence>
<dbReference type="InterPro" id="IPR003265">
    <property type="entry name" value="HhH-GPD_domain"/>
</dbReference>
<evidence type="ECO:0000256" key="4">
    <source>
        <dbReference type="ARBA" id="ARBA00008343"/>
    </source>
</evidence>
<dbReference type="SMART" id="SM00525">
    <property type="entry name" value="FES"/>
    <property type="match status" value="1"/>
</dbReference>
<evidence type="ECO:0000256" key="3">
    <source>
        <dbReference type="ARBA" id="ARBA00004173"/>
    </source>
</evidence>
<dbReference type="Gene3D" id="1.10.340.30">
    <property type="entry name" value="Hypothetical protein, domain 2"/>
    <property type="match status" value="1"/>
</dbReference>
<evidence type="ECO:0000256" key="18">
    <source>
        <dbReference type="RuleBase" id="RU365096"/>
    </source>
</evidence>
<evidence type="ECO:0000256" key="5">
    <source>
        <dbReference type="ARBA" id="ARBA00012045"/>
    </source>
</evidence>
<name>A0A401PNG5_SCYTO</name>
<dbReference type="GO" id="GO:0000701">
    <property type="term" value="F:purine-specific mismatch base pair DNA N-glycosylase activity"/>
    <property type="evidence" value="ECO:0007669"/>
    <property type="project" value="UniProtKB-EC"/>
</dbReference>
<dbReference type="InterPro" id="IPR015797">
    <property type="entry name" value="NUDIX_hydrolase-like_dom_sf"/>
</dbReference>
<dbReference type="Gene3D" id="1.10.1670.10">
    <property type="entry name" value="Helix-hairpin-Helix base-excision DNA repair enzymes (C-terminal)"/>
    <property type="match status" value="1"/>
</dbReference>
<dbReference type="InterPro" id="IPR023170">
    <property type="entry name" value="HhH_base_excis_C"/>
</dbReference>
<keyword evidence="12" id="KW-0411">Iron-sulfur</keyword>
<evidence type="ECO:0000256" key="1">
    <source>
        <dbReference type="ARBA" id="ARBA00000843"/>
    </source>
</evidence>
<dbReference type="GO" id="GO:0035485">
    <property type="term" value="F:adenine/guanine mispair binding"/>
    <property type="evidence" value="ECO:0007669"/>
    <property type="project" value="TreeGrafter"/>
</dbReference>
<dbReference type="CDD" id="cd03431">
    <property type="entry name" value="NUDIX_DNA_Glycosylase_C-MutY"/>
    <property type="match status" value="1"/>
</dbReference>
<evidence type="ECO:0000256" key="15">
    <source>
        <dbReference type="ARBA" id="ARBA00023242"/>
    </source>
</evidence>
<dbReference type="InterPro" id="IPR029119">
    <property type="entry name" value="MutY_C"/>
</dbReference>
<dbReference type="Pfam" id="PF14815">
    <property type="entry name" value="NUDIX_4"/>
    <property type="match status" value="1"/>
</dbReference>
<dbReference type="GO" id="GO:0034039">
    <property type="term" value="F:8-oxo-7,8-dihydroguanine DNA N-glycosylase activity"/>
    <property type="evidence" value="ECO:0007669"/>
    <property type="project" value="TreeGrafter"/>
</dbReference>
<gene>
    <name evidence="21" type="ORF">scyTo_0003754</name>
</gene>
<dbReference type="InterPro" id="IPR004036">
    <property type="entry name" value="Endonuclease-III-like_CS2"/>
</dbReference>
<evidence type="ECO:0000256" key="14">
    <source>
        <dbReference type="ARBA" id="ARBA00023204"/>
    </source>
</evidence>
<evidence type="ECO:0000313" key="21">
    <source>
        <dbReference type="EMBL" id="GCB74663.1"/>
    </source>
</evidence>
<organism evidence="21 22">
    <name type="scientific">Scyliorhinus torazame</name>
    <name type="common">Cloudy catshark</name>
    <name type="synonym">Catulus torazame</name>
    <dbReference type="NCBI Taxonomy" id="75743"/>
    <lineage>
        <taxon>Eukaryota</taxon>
        <taxon>Metazoa</taxon>
        <taxon>Chordata</taxon>
        <taxon>Craniata</taxon>
        <taxon>Vertebrata</taxon>
        <taxon>Chondrichthyes</taxon>
        <taxon>Elasmobranchii</taxon>
        <taxon>Galeomorphii</taxon>
        <taxon>Galeoidea</taxon>
        <taxon>Carcharhiniformes</taxon>
        <taxon>Scyliorhinidae</taxon>
        <taxon>Scyliorhinus</taxon>
    </lineage>
</organism>
<dbReference type="GO" id="GO:0006284">
    <property type="term" value="P:base-excision repair"/>
    <property type="evidence" value="ECO:0007669"/>
    <property type="project" value="UniProtKB-UniRule"/>
</dbReference>
<dbReference type="InterPro" id="IPR003651">
    <property type="entry name" value="Endonuclease3_FeS-loop_motif"/>
</dbReference>
<dbReference type="SUPFAM" id="SSF55811">
    <property type="entry name" value="Nudix"/>
    <property type="match status" value="1"/>
</dbReference>
<dbReference type="GO" id="GO:0046872">
    <property type="term" value="F:metal ion binding"/>
    <property type="evidence" value="ECO:0007669"/>
    <property type="project" value="UniProtKB-UniRule"/>
</dbReference>
<dbReference type="Proteomes" id="UP000288216">
    <property type="component" value="Unassembled WGS sequence"/>
</dbReference>
<accession>A0A401PNG5</accession>
<comment type="function">
    <text evidence="18">Adenine glycosylase active on G-A mispairs.</text>
</comment>
<dbReference type="CDD" id="cd00056">
    <property type="entry name" value="ENDO3c"/>
    <property type="match status" value="1"/>
</dbReference>
<dbReference type="FunFam" id="3.90.79.10:FF:000026">
    <property type="entry name" value="Adenine DNA glycosylase"/>
    <property type="match status" value="1"/>
</dbReference>
<comment type="cofactor">
    <cofactor evidence="18">
        <name>[4Fe-4S] cluster</name>
        <dbReference type="ChEBI" id="CHEBI:49883"/>
    </cofactor>
    <text evidence="18">Binds 1 [4Fe-4S] cluster.</text>
</comment>
<keyword evidence="13" id="KW-0496">Mitochondrion</keyword>
<dbReference type="EMBL" id="BFAA01001054">
    <property type="protein sequence ID" value="GCB74663.1"/>
    <property type="molecule type" value="Genomic_DNA"/>
</dbReference>
<keyword evidence="15" id="KW-0539">Nucleus</keyword>
<dbReference type="SMART" id="SM00478">
    <property type="entry name" value="ENDO3c"/>
    <property type="match status" value="1"/>
</dbReference>
<protein>
    <recommendedName>
        <fullName evidence="6 18">Adenine DNA glycosylase</fullName>
        <ecNumber evidence="5 18">3.2.2.31</ecNumber>
    </recommendedName>
</protein>
<dbReference type="Pfam" id="PF00730">
    <property type="entry name" value="HhH-GPD"/>
    <property type="match status" value="1"/>
</dbReference>
<sequence length="453" mass="50916">MAVAESDLNKRTYAVWVSEIMLQQTQVATVISYYNKWIQRWPTLQDLAKATLEEVNEMWSGLGYYSRGRRLHEGAQKVLSEFNGEMPKSAEELQKLLPGVGRYTASAIASISFGQVTGVVDGNAVRVLCRTRAIGADSTSSAVTEALWALANILVDPVRPGDFNQAVMELGAIVCTPKAPLCSECPVQAHCRAYQQVIKEEKAVSKRLLGNTMSKLSCTPDIEECGSCSLCLLDRKSWVSSLGVMNFPRKPAKKPPRTERTLTCVVTRKRNTDDTEEYFIIQRPKFGLLAGLWEFPSILMEAELTETKQKHTILDRLAELMGSSVTEANLQHLGEVVHIFSHIHQTYHVYINSFSDTTVITVKQEETECPPFRWVTKAEFHQSAVSTAMKKVFRLYGNLCMNEKLFNKGDKQECGFETYGEKRKGRKHTGPKDSGRRQLSMDSFFRPAVKEPL</sequence>
<evidence type="ECO:0000256" key="19">
    <source>
        <dbReference type="SAM" id="MobiDB-lite"/>
    </source>
</evidence>
<dbReference type="GO" id="GO:0051539">
    <property type="term" value="F:4 iron, 4 sulfur cluster binding"/>
    <property type="evidence" value="ECO:0007669"/>
    <property type="project" value="UniProtKB-UniRule"/>
</dbReference>
<keyword evidence="7" id="KW-0004">4Fe-4S</keyword>
<dbReference type="InterPro" id="IPR000086">
    <property type="entry name" value="NUDIX_hydrolase_dom"/>
</dbReference>
<evidence type="ECO:0000313" key="22">
    <source>
        <dbReference type="Proteomes" id="UP000288216"/>
    </source>
</evidence>
<dbReference type="OMA" id="CRPGDFN"/>
<dbReference type="GO" id="GO:0005739">
    <property type="term" value="C:mitochondrion"/>
    <property type="evidence" value="ECO:0007669"/>
    <property type="project" value="UniProtKB-SubCell"/>
</dbReference>
<dbReference type="GO" id="GO:0006298">
    <property type="term" value="P:mismatch repair"/>
    <property type="evidence" value="ECO:0007669"/>
    <property type="project" value="TreeGrafter"/>
</dbReference>
<feature type="domain" description="Nudix hydrolase" evidence="20">
    <location>
        <begin position="256"/>
        <end position="397"/>
    </location>
</feature>
<comment type="subcellular location">
    <subcellularLocation>
        <location evidence="3">Mitochondrion</location>
    </subcellularLocation>
    <subcellularLocation>
        <location evidence="2">Nucleus</location>
    </subcellularLocation>
</comment>
<feature type="region of interest" description="Disordered" evidence="19">
    <location>
        <begin position="417"/>
        <end position="453"/>
    </location>
</feature>
<evidence type="ECO:0000256" key="2">
    <source>
        <dbReference type="ARBA" id="ARBA00004123"/>
    </source>
</evidence>
<dbReference type="PROSITE" id="PS01155">
    <property type="entry name" value="ENDONUCLEASE_III_2"/>
    <property type="match status" value="1"/>
</dbReference>
<dbReference type="OrthoDB" id="10248838at2759"/>
<dbReference type="SUPFAM" id="SSF48150">
    <property type="entry name" value="DNA-glycosylase"/>
    <property type="match status" value="1"/>
</dbReference>
<dbReference type="GO" id="GO:0032357">
    <property type="term" value="F:oxidized purine DNA binding"/>
    <property type="evidence" value="ECO:0007669"/>
    <property type="project" value="TreeGrafter"/>
</dbReference>
<keyword evidence="22" id="KW-1185">Reference proteome</keyword>
<keyword evidence="8" id="KW-0479">Metal-binding</keyword>
<dbReference type="FunFam" id="1.10.1670.10:FF:000002">
    <property type="entry name" value="Adenine DNA glycosylase"/>
    <property type="match status" value="1"/>
</dbReference>
<reference evidence="21 22" key="1">
    <citation type="journal article" date="2018" name="Nat. Ecol. Evol.">
        <title>Shark genomes provide insights into elasmobranch evolution and the origin of vertebrates.</title>
        <authorList>
            <person name="Hara Y"/>
            <person name="Yamaguchi K"/>
            <person name="Onimaru K"/>
            <person name="Kadota M"/>
            <person name="Koyanagi M"/>
            <person name="Keeley SD"/>
            <person name="Tatsumi K"/>
            <person name="Tanaka K"/>
            <person name="Motone F"/>
            <person name="Kageyama Y"/>
            <person name="Nozu R"/>
            <person name="Adachi N"/>
            <person name="Nishimura O"/>
            <person name="Nakagawa R"/>
            <person name="Tanegashima C"/>
            <person name="Kiyatake I"/>
            <person name="Matsumoto R"/>
            <person name="Murakumo K"/>
            <person name="Nishida K"/>
            <person name="Terakita A"/>
            <person name="Kuratani S"/>
            <person name="Sato K"/>
            <person name="Hyodo S Kuraku.S."/>
        </authorList>
    </citation>
    <scope>NUCLEOTIDE SEQUENCE [LARGE SCALE GENOMIC DNA]</scope>
</reference>
<evidence type="ECO:0000256" key="17">
    <source>
        <dbReference type="ARBA" id="ARBA00058024"/>
    </source>
</evidence>
<evidence type="ECO:0000256" key="13">
    <source>
        <dbReference type="ARBA" id="ARBA00023128"/>
    </source>
</evidence>
<dbReference type="PROSITE" id="PS51462">
    <property type="entry name" value="NUDIX"/>
    <property type="match status" value="1"/>
</dbReference>
<evidence type="ECO:0000256" key="8">
    <source>
        <dbReference type="ARBA" id="ARBA00022723"/>
    </source>
</evidence>
<dbReference type="Gene3D" id="3.90.79.10">
    <property type="entry name" value="Nucleoside Triphosphate Pyrophosphohydrolase"/>
    <property type="match status" value="1"/>
</dbReference>
<comment type="catalytic activity">
    <reaction evidence="1 18">
        <text>Hydrolyzes free adenine bases from 7,8-dihydro-8-oxoguanine:adenine mismatched double-stranded DNA, leaving an apurinic site.</text>
        <dbReference type="EC" id="3.2.2.31"/>
    </reaction>
</comment>
<dbReference type="FunFam" id="1.10.340.30:FF:000002">
    <property type="entry name" value="Adenine DNA glycosylase"/>
    <property type="match status" value="1"/>
</dbReference>
<evidence type="ECO:0000256" key="6">
    <source>
        <dbReference type="ARBA" id="ARBA00022023"/>
    </source>
</evidence>
<keyword evidence="16 18" id="KW-0326">Glycosidase</keyword>
<evidence type="ECO:0000256" key="7">
    <source>
        <dbReference type="ARBA" id="ARBA00022485"/>
    </source>
</evidence>
<dbReference type="PANTHER" id="PTHR42944">
    <property type="entry name" value="ADENINE DNA GLYCOSYLASE"/>
    <property type="match status" value="1"/>
</dbReference>
<proteinExistence type="inferred from homology"/>
<comment type="caution">
    <text evidence="21">The sequence shown here is derived from an EMBL/GenBank/DDBJ whole genome shotgun (WGS) entry which is preliminary data.</text>
</comment>